<name>A0AAV9D699_ACOCL</name>
<dbReference type="Pfam" id="PF05879">
    <property type="entry name" value="RHD3_GTPase"/>
    <property type="match status" value="1"/>
</dbReference>
<dbReference type="GO" id="GO:0005525">
    <property type="term" value="F:GTP binding"/>
    <property type="evidence" value="ECO:0007669"/>
    <property type="project" value="UniProtKB-KW"/>
</dbReference>
<dbReference type="InterPro" id="IPR027417">
    <property type="entry name" value="P-loop_NTPase"/>
</dbReference>
<dbReference type="GO" id="GO:0003924">
    <property type="term" value="F:GTPase activity"/>
    <property type="evidence" value="ECO:0007669"/>
    <property type="project" value="TreeGrafter"/>
</dbReference>
<reference evidence="8" key="1">
    <citation type="journal article" date="2023" name="Nat. Commun.">
        <title>Diploid and tetraploid genomes of Acorus and the evolution of monocots.</title>
        <authorList>
            <person name="Ma L."/>
            <person name="Liu K.W."/>
            <person name="Li Z."/>
            <person name="Hsiao Y.Y."/>
            <person name="Qi Y."/>
            <person name="Fu T."/>
            <person name="Tang G.D."/>
            <person name="Zhang D."/>
            <person name="Sun W.H."/>
            <person name="Liu D.K."/>
            <person name="Li Y."/>
            <person name="Chen G.Z."/>
            <person name="Liu X.D."/>
            <person name="Liao X.Y."/>
            <person name="Jiang Y.T."/>
            <person name="Yu X."/>
            <person name="Hao Y."/>
            <person name="Huang J."/>
            <person name="Zhao X.W."/>
            <person name="Ke S."/>
            <person name="Chen Y.Y."/>
            <person name="Wu W.L."/>
            <person name="Hsu J.L."/>
            <person name="Lin Y.F."/>
            <person name="Huang M.D."/>
            <person name="Li C.Y."/>
            <person name="Huang L."/>
            <person name="Wang Z.W."/>
            <person name="Zhao X."/>
            <person name="Zhong W.Y."/>
            <person name="Peng D.H."/>
            <person name="Ahmad S."/>
            <person name="Lan S."/>
            <person name="Zhang J.S."/>
            <person name="Tsai W.C."/>
            <person name="Van de Peer Y."/>
            <person name="Liu Z.J."/>
        </authorList>
    </citation>
    <scope>NUCLEOTIDE SEQUENCE</scope>
    <source>
        <strain evidence="8">CP</strain>
    </source>
</reference>
<dbReference type="SUPFAM" id="SSF52540">
    <property type="entry name" value="P-loop containing nucleoside triphosphate hydrolases"/>
    <property type="match status" value="1"/>
</dbReference>
<evidence type="ECO:0000256" key="6">
    <source>
        <dbReference type="PROSITE-ProRule" id="PRU01052"/>
    </source>
</evidence>
<evidence type="ECO:0000313" key="8">
    <source>
        <dbReference type="EMBL" id="KAK1297141.1"/>
    </source>
</evidence>
<keyword evidence="3" id="KW-0256">Endoplasmic reticulum</keyword>
<feature type="domain" description="GB1/RHD3-type G" evidence="7">
    <location>
        <begin position="37"/>
        <end position="214"/>
    </location>
</feature>
<evidence type="ECO:0000256" key="1">
    <source>
        <dbReference type="ARBA" id="ARBA00022741"/>
    </source>
</evidence>
<protein>
    <recommendedName>
        <fullName evidence="7">GB1/RHD3-type G domain-containing protein</fullName>
    </recommendedName>
</protein>
<keyword evidence="5" id="KW-0472">Membrane</keyword>
<dbReference type="GO" id="GO:0005783">
    <property type="term" value="C:endoplasmic reticulum"/>
    <property type="evidence" value="ECO:0007669"/>
    <property type="project" value="TreeGrafter"/>
</dbReference>
<dbReference type="InterPro" id="IPR008803">
    <property type="entry name" value="RHD3/Sey1"/>
</dbReference>
<dbReference type="GO" id="GO:0016320">
    <property type="term" value="P:endoplasmic reticulum membrane fusion"/>
    <property type="evidence" value="ECO:0007669"/>
    <property type="project" value="TreeGrafter"/>
</dbReference>
<dbReference type="EMBL" id="JAUJYO010000015">
    <property type="protein sequence ID" value="KAK1297141.1"/>
    <property type="molecule type" value="Genomic_DNA"/>
</dbReference>
<keyword evidence="9" id="KW-1185">Reference proteome</keyword>
<sequence>MGFSTQLIDGDGEFNNSGVESFMKSVKLAECGFSYRKSTLLNHLFGTDFKEMDALQGRNQTTKGIWIAKAVGIKPCTIIMDVEGTDGSERGEDDKFERWSTLFSMAISDIVMINIWYHDIGREYGANKPLLKIVFQVMMELFNPRKTTLLFVIRDKSKTPLNLLEQKLKDEIQKIRVTALPNFEEREEQFKKEVIELQKKFSLSIDEGGYANAREIQHAIPASTFSTNALNIWEDIRAAKNLDLSEYRKKVVDIRCQEIADELLKRLSSKKMEKRSDTGLSFASWLQDTIDTYKQDYDKKTIQLDKDVRNKKRRYLEDQVLKLKSKYWGKWFVKRTLNVVGLVMTTSSLVTTFIDGGMTGAGGLAITGVGAFIGTDGDVCNLTEAQIRNIVDEVFQDAA</sequence>
<dbReference type="PANTHER" id="PTHR45923">
    <property type="entry name" value="PROTEIN SEY1"/>
    <property type="match status" value="1"/>
</dbReference>
<gene>
    <name evidence="8" type="ORF">QJS10_CPB15g01855</name>
</gene>
<evidence type="ECO:0000256" key="4">
    <source>
        <dbReference type="ARBA" id="ARBA00023134"/>
    </source>
</evidence>
<evidence type="ECO:0000256" key="3">
    <source>
        <dbReference type="ARBA" id="ARBA00022824"/>
    </source>
</evidence>
<evidence type="ECO:0000256" key="2">
    <source>
        <dbReference type="ARBA" id="ARBA00022801"/>
    </source>
</evidence>
<dbReference type="Gene3D" id="3.40.50.300">
    <property type="entry name" value="P-loop containing nucleotide triphosphate hydrolases"/>
    <property type="match status" value="1"/>
</dbReference>
<comment type="caution">
    <text evidence="8">The sequence shown here is derived from an EMBL/GenBank/DDBJ whole genome shotgun (WGS) entry which is preliminary data.</text>
</comment>
<comment type="similarity">
    <text evidence="6">Belongs to the TRAFAC class dynamin-like GTPase superfamily. GB1/RHD3 GTPase family.</text>
</comment>
<dbReference type="PANTHER" id="PTHR45923:SF2">
    <property type="entry name" value="PROTEIN SEY1"/>
    <property type="match status" value="1"/>
</dbReference>
<dbReference type="AlphaFoldDB" id="A0AAV9D699"/>
<proteinExistence type="inferred from homology"/>
<organism evidence="8 9">
    <name type="scientific">Acorus calamus</name>
    <name type="common">Sweet flag</name>
    <dbReference type="NCBI Taxonomy" id="4465"/>
    <lineage>
        <taxon>Eukaryota</taxon>
        <taxon>Viridiplantae</taxon>
        <taxon>Streptophyta</taxon>
        <taxon>Embryophyta</taxon>
        <taxon>Tracheophyta</taxon>
        <taxon>Spermatophyta</taxon>
        <taxon>Magnoliopsida</taxon>
        <taxon>Liliopsida</taxon>
        <taxon>Acoraceae</taxon>
        <taxon>Acorus</taxon>
    </lineage>
</organism>
<keyword evidence="2" id="KW-0378">Hydrolase</keyword>
<evidence type="ECO:0000259" key="7">
    <source>
        <dbReference type="PROSITE" id="PS51715"/>
    </source>
</evidence>
<accession>A0AAV9D699</accession>
<reference evidence="8" key="2">
    <citation type="submission" date="2023-06" db="EMBL/GenBank/DDBJ databases">
        <authorList>
            <person name="Ma L."/>
            <person name="Liu K.-W."/>
            <person name="Li Z."/>
            <person name="Hsiao Y.-Y."/>
            <person name="Qi Y."/>
            <person name="Fu T."/>
            <person name="Tang G."/>
            <person name="Zhang D."/>
            <person name="Sun W.-H."/>
            <person name="Liu D.-K."/>
            <person name="Li Y."/>
            <person name="Chen G.-Z."/>
            <person name="Liu X.-D."/>
            <person name="Liao X.-Y."/>
            <person name="Jiang Y.-T."/>
            <person name="Yu X."/>
            <person name="Hao Y."/>
            <person name="Huang J."/>
            <person name="Zhao X.-W."/>
            <person name="Ke S."/>
            <person name="Chen Y.-Y."/>
            <person name="Wu W.-L."/>
            <person name="Hsu J.-L."/>
            <person name="Lin Y.-F."/>
            <person name="Huang M.-D."/>
            <person name="Li C.-Y."/>
            <person name="Huang L."/>
            <person name="Wang Z.-W."/>
            <person name="Zhao X."/>
            <person name="Zhong W.-Y."/>
            <person name="Peng D.-H."/>
            <person name="Ahmad S."/>
            <person name="Lan S."/>
            <person name="Zhang J.-S."/>
            <person name="Tsai W.-C."/>
            <person name="Van De Peer Y."/>
            <person name="Liu Z.-J."/>
        </authorList>
    </citation>
    <scope>NUCLEOTIDE SEQUENCE</scope>
    <source>
        <strain evidence="8">CP</strain>
        <tissue evidence="8">Leaves</tissue>
    </source>
</reference>
<evidence type="ECO:0000256" key="5">
    <source>
        <dbReference type="ARBA" id="ARBA00023136"/>
    </source>
</evidence>
<keyword evidence="1" id="KW-0547">Nucleotide-binding</keyword>
<keyword evidence="4" id="KW-0342">GTP-binding</keyword>
<dbReference type="InterPro" id="IPR030386">
    <property type="entry name" value="G_GB1_RHD3_dom"/>
</dbReference>
<dbReference type="PROSITE" id="PS51715">
    <property type="entry name" value="G_GB1_RHD3"/>
    <property type="match status" value="1"/>
</dbReference>
<evidence type="ECO:0000313" key="9">
    <source>
        <dbReference type="Proteomes" id="UP001180020"/>
    </source>
</evidence>
<dbReference type="Proteomes" id="UP001180020">
    <property type="component" value="Unassembled WGS sequence"/>
</dbReference>